<comment type="subcellular location">
    <subcellularLocation>
        <location evidence="1">Nucleus</location>
    </subcellularLocation>
</comment>
<dbReference type="GO" id="GO:0000976">
    <property type="term" value="F:transcription cis-regulatory region binding"/>
    <property type="evidence" value="ECO:0007669"/>
    <property type="project" value="TreeGrafter"/>
</dbReference>
<proteinExistence type="predicted"/>
<dbReference type="Proteomes" id="UP000541444">
    <property type="component" value="Unassembled WGS sequence"/>
</dbReference>
<keyword evidence="9" id="KW-1185">Reference proteome</keyword>
<feature type="compositionally biased region" description="Basic and acidic residues" evidence="6">
    <location>
        <begin position="16"/>
        <end position="25"/>
    </location>
</feature>
<evidence type="ECO:0000256" key="4">
    <source>
        <dbReference type="ARBA" id="ARBA00023163"/>
    </source>
</evidence>
<accession>A0A7J7N7P6</accession>
<reference evidence="8 9" key="1">
    <citation type="journal article" date="2020" name="IScience">
        <title>Genome Sequencing of the Endangered Kingdonia uniflora (Circaeasteraceae, Ranunculales) Reveals Potential Mechanisms of Evolutionary Specialization.</title>
        <authorList>
            <person name="Sun Y."/>
            <person name="Deng T."/>
            <person name="Zhang A."/>
            <person name="Moore M.J."/>
            <person name="Landis J.B."/>
            <person name="Lin N."/>
            <person name="Zhang H."/>
            <person name="Zhang X."/>
            <person name="Huang J."/>
            <person name="Zhang X."/>
            <person name="Sun H."/>
            <person name="Wang H."/>
        </authorList>
    </citation>
    <scope>NUCLEOTIDE SEQUENCE [LARGE SCALE GENOMIC DNA]</scope>
    <source>
        <strain evidence="8">TB1705</strain>
        <tissue evidence="8">Leaf</tissue>
    </source>
</reference>
<evidence type="ECO:0000256" key="3">
    <source>
        <dbReference type="ARBA" id="ARBA00023125"/>
    </source>
</evidence>
<dbReference type="InterPro" id="IPR045314">
    <property type="entry name" value="bZIP_plant_GBF1"/>
</dbReference>
<dbReference type="GO" id="GO:0003700">
    <property type="term" value="F:DNA-binding transcription factor activity"/>
    <property type="evidence" value="ECO:0007669"/>
    <property type="project" value="InterPro"/>
</dbReference>
<dbReference type="Pfam" id="PF00170">
    <property type="entry name" value="bZIP_1"/>
    <property type="match status" value="1"/>
</dbReference>
<gene>
    <name evidence="8" type="ORF">GIB67_001410</name>
</gene>
<dbReference type="OrthoDB" id="551672at2759"/>
<keyword evidence="5" id="KW-0539">Nucleus</keyword>
<evidence type="ECO:0000313" key="8">
    <source>
        <dbReference type="EMBL" id="KAF6163082.1"/>
    </source>
</evidence>
<dbReference type="GO" id="GO:0046982">
    <property type="term" value="F:protein heterodimerization activity"/>
    <property type="evidence" value="ECO:0007669"/>
    <property type="project" value="UniProtKB-ARBA"/>
</dbReference>
<comment type="caution">
    <text evidence="8">The sequence shown here is derived from an EMBL/GenBank/DDBJ whole genome shotgun (WGS) entry which is preliminary data.</text>
</comment>
<feature type="region of interest" description="Disordered" evidence="6">
    <location>
        <begin position="1"/>
        <end position="47"/>
    </location>
</feature>
<dbReference type="GO" id="GO:0005634">
    <property type="term" value="C:nucleus"/>
    <property type="evidence" value="ECO:0007669"/>
    <property type="project" value="UniProtKB-SubCell"/>
</dbReference>
<evidence type="ECO:0000256" key="6">
    <source>
        <dbReference type="SAM" id="MobiDB-lite"/>
    </source>
</evidence>
<protein>
    <recommendedName>
        <fullName evidence="7">BZIP domain-containing protein</fullName>
    </recommendedName>
</protein>
<dbReference type="SUPFAM" id="SSF57959">
    <property type="entry name" value="Leucine zipper domain"/>
    <property type="match status" value="1"/>
</dbReference>
<feature type="domain" description="BZIP" evidence="7">
    <location>
        <begin position="23"/>
        <end position="65"/>
    </location>
</feature>
<keyword evidence="4" id="KW-0804">Transcription</keyword>
<dbReference type="PROSITE" id="PS50217">
    <property type="entry name" value="BZIP"/>
    <property type="match status" value="1"/>
</dbReference>
<dbReference type="InterPro" id="IPR004827">
    <property type="entry name" value="bZIP"/>
</dbReference>
<evidence type="ECO:0000256" key="2">
    <source>
        <dbReference type="ARBA" id="ARBA00023015"/>
    </source>
</evidence>
<dbReference type="PANTHER" id="PTHR45764">
    <property type="entry name" value="BZIP TRANSCRIPTION FACTOR 44"/>
    <property type="match status" value="1"/>
</dbReference>
<organism evidence="8 9">
    <name type="scientific">Kingdonia uniflora</name>
    <dbReference type="NCBI Taxonomy" id="39325"/>
    <lineage>
        <taxon>Eukaryota</taxon>
        <taxon>Viridiplantae</taxon>
        <taxon>Streptophyta</taxon>
        <taxon>Embryophyta</taxon>
        <taxon>Tracheophyta</taxon>
        <taxon>Spermatophyta</taxon>
        <taxon>Magnoliopsida</taxon>
        <taxon>Ranunculales</taxon>
        <taxon>Circaeasteraceae</taxon>
        <taxon>Kingdonia</taxon>
    </lineage>
</organism>
<keyword evidence="3" id="KW-0238">DNA-binding</keyword>
<dbReference type="FunFam" id="1.20.5.170:FF:000020">
    <property type="entry name" value="BZIP transcription factor"/>
    <property type="match status" value="1"/>
</dbReference>
<evidence type="ECO:0000259" key="7">
    <source>
        <dbReference type="PROSITE" id="PS50217"/>
    </source>
</evidence>
<dbReference type="SMART" id="SM00338">
    <property type="entry name" value="BRLZ"/>
    <property type="match status" value="1"/>
</dbReference>
<evidence type="ECO:0000256" key="5">
    <source>
        <dbReference type="ARBA" id="ARBA00023242"/>
    </source>
</evidence>
<dbReference type="InterPro" id="IPR046347">
    <property type="entry name" value="bZIP_sf"/>
</dbReference>
<dbReference type="GO" id="GO:0045893">
    <property type="term" value="P:positive regulation of DNA-templated transcription"/>
    <property type="evidence" value="ECO:0007669"/>
    <property type="project" value="TreeGrafter"/>
</dbReference>
<name>A0A7J7N7P6_9MAGN</name>
<dbReference type="EMBL" id="JACGCM010001002">
    <property type="protein sequence ID" value="KAF6163082.1"/>
    <property type="molecule type" value="Genomic_DNA"/>
</dbReference>
<dbReference type="PROSITE" id="PS00036">
    <property type="entry name" value="BZIP_BASIC"/>
    <property type="match status" value="1"/>
</dbReference>
<dbReference type="CDD" id="cd14702">
    <property type="entry name" value="bZIP_plant_GBF1"/>
    <property type="match status" value="1"/>
</dbReference>
<evidence type="ECO:0000256" key="1">
    <source>
        <dbReference type="ARBA" id="ARBA00004123"/>
    </source>
</evidence>
<dbReference type="Gene3D" id="1.20.5.170">
    <property type="match status" value="1"/>
</dbReference>
<dbReference type="PANTHER" id="PTHR45764:SF38">
    <property type="entry name" value="BZIP TRANSCRIPTION FACTOR 44"/>
    <property type="match status" value="1"/>
</dbReference>
<sequence length="145" mass="16563">MASSSGNSSGCTGSEEDPKLMLDERKHRRMQSNRESARRSRQRKQKYLDGLTSQLTQLRKENNQILGGMKITTQHYVNIESENSVLRAQMGELSHRLHSLNEIVQVLDVNYDNGGFESENCVVNPWNSLYVNHHPIVVSADMLEY</sequence>
<feature type="compositionally biased region" description="Low complexity" evidence="6">
    <location>
        <begin position="1"/>
        <end position="13"/>
    </location>
</feature>
<keyword evidence="2" id="KW-0805">Transcription regulation</keyword>
<dbReference type="AlphaFoldDB" id="A0A7J7N7P6"/>
<evidence type="ECO:0000313" key="9">
    <source>
        <dbReference type="Proteomes" id="UP000541444"/>
    </source>
</evidence>